<evidence type="ECO:0000313" key="3">
    <source>
        <dbReference type="Proteomes" id="UP000598996"/>
    </source>
</evidence>
<organism evidence="2 3">
    <name type="scientific">Paractinoplanes lichenicola</name>
    <dbReference type="NCBI Taxonomy" id="2802976"/>
    <lineage>
        <taxon>Bacteria</taxon>
        <taxon>Bacillati</taxon>
        <taxon>Actinomycetota</taxon>
        <taxon>Actinomycetes</taxon>
        <taxon>Micromonosporales</taxon>
        <taxon>Micromonosporaceae</taxon>
        <taxon>Paractinoplanes</taxon>
    </lineage>
</organism>
<reference evidence="2 3" key="1">
    <citation type="submission" date="2021-01" db="EMBL/GenBank/DDBJ databases">
        <title>Actinoplanes sp. nov. LDG1-01 isolated from lichen.</title>
        <authorList>
            <person name="Saeng-In P."/>
            <person name="Phongsopitanun W."/>
            <person name="Kanchanasin P."/>
            <person name="Yuki M."/>
            <person name="Kudo T."/>
            <person name="Ohkuma M."/>
            <person name="Tanasupawat S."/>
        </authorList>
    </citation>
    <scope>NUCLEOTIDE SEQUENCE [LARGE SCALE GENOMIC DNA]</scope>
    <source>
        <strain evidence="2 3">LDG1-01</strain>
    </source>
</reference>
<feature type="signal peptide" evidence="1">
    <location>
        <begin position="1"/>
        <end position="22"/>
    </location>
</feature>
<gene>
    <name evidence="2" type="ORF">JKJ07_48340</name>
</gene>
<keyword evidence="3" id="KW-1185">Reference proteome</keyword>
<dbReference type="Proteomes" id="UP000598996">
    <property type="component" value="Unassembled WGS sequence"/>
</dbReference>
<dbReference type="InterPro" id="IPR015943">
    <property type="entry name" value="WD40/YVTN_repeat-like_dom_sf"/>
</dbReference>
<protein>
    <recommendedName>
        <fullName evidence="4">Ig-like domain repeat protein</fullName>
    </recommendedName>
</protein>
<dbReference type="SUPFAM" id="SSF75011">
    <property type="entry name" value="3-carboxy-cis,cis-mucoante lactonizing enzyme"/>
    <property type="match status" value="1"/>
</dbReference>
<dbReference type="EMBL" id="JAENHO010000026">
    <property type="protein sequence ID" value="MBL7262107.1"/>
    <property type="molecule type" value="Genomic_DNA"/>
</dbReference>
<dbReference type="Gene3D" id="2.130.10.10">
    <property type="entry name" value="YVTN repeat-like/Quinoprotein amine dehydrogenase"/>
    <property type="match status" value="2"/>
</dbReference>
<keyword evidence="1" id="KW-0732">Signal</keyword>
<dbReference type="RefSeq" id="WP_203078651.1">
    <property type="nucleotide sequence ID" value="NZ_JAENHO010000026.1"/>
</dbReference>
<comment type="caution">
    <text evidence="2">The sequence shown here is derived from an EMBL/GenBank/DDBJ whole genome shotgun (WGS) entry which is preliminary data.</text>
</comment>
<evidence type="ECO:0000313" key="2">
    <source>
        <dbReference type="EMBL" id="MBL7262107.1"/>
    </source>
</evidence>
<feature type="chain" id="PRO_5045991578" description="Ig-like domain repeat protein" evidence="1">
    <location>
        <begin position="23"/>
        <end position="569"/>
    </location>
</feature>
<evidence type="ECO:0000256" key="1">
    <source>
        <dbReference type="SAM" id="SignalP"/>
    </source>
</evidence>
<name>A0ABS1W5Y7_9ACTN</name>
<sequence>MHKLRVAVLAAVVAGAATTVVALGTGTSSAADIALARGNQLLIKSATDVLVDPMHKQVLISDATGGQLVATNYDGAVLATRTGLPGINGLALSPDGRTLYAAVTGSRAIAIFDAATLTKQRSTPLVEPYTPTTMTTVADGVRFGYEIPSKAGRPSSVEVLDTGTIPLHAGHITADTSPLHGAPLFLTAPGDPDRRLAVDTSADARTGGSVWIETNASWQSGAIAPLDAPVRGAALSADGATLIGWGDGCTPWKVTLATNERSPAYAGRCNPASIDVHPDGRVAIGYNNSGAGTDIAVFPRGAETSTQTFAAPTGEIIDDVAWQPDGPRLFAITRNAKSEFRMWVMNSPAAAPRVKPTLTMSGNGATVPYNSTVTLTARIGAPGRVVEIWADPWGGDQPLRLVKRATSNSAGIVSTTFKLTRTTSVTAKFVGDSNYLPTEAKSTIHTRTTVALATSRQYTTKKVGTIPYAYFRKSVKPYFTTTMPAYPGRRQTLQMEFWNGNTWRPLRSAHVAVNSAGKSHYTLTGMTSVNVPLRARATYRPYDPSTPLAPNDAVNALTYGNWLYFRFTA</sequence>
<evidence type="ECO:0008006" key="4">
    <source>
        <dbReference type="Google" id="ProtNLM"/>
    </source>
</evidence>
<proteinExistence type="predicted"/>
<accession>A0ABS1W5Y7</accession>